<evidence type="ECO:0000313" key="2">
    <source>
        <dbReference type="Proteomes" id="UP000000753"/>
    </source>
</evidence>
<keyword evidence="2" id="KW-1185">Reference proteome</keyword>
<proteinExistence type="predicted"/>
<evidence type="ECO:0000313" key="1">
    <source>
        <dbReference type="EMBL" id="ACJ27069.1"/>
    </source>
</evidence>
<reference evidence="1 2" key="1">
    <citation type="journal article" date="2008" name="PLoS ONE">
        <title>Environmental adaptation: genomic analysis of the piezotolerant and psychrotolerant deep-sea iron reducing bacterium Shewanella piezotolerans WP3.</title>
        <authorList>
            <person name="Wang F."/>
            <person name="Wang J."/>
            <person name="Jian H."/>
            <person name="Zhang B."/>
            <person name="Li S."/>
            <person name="Wang F."/>
            <person name="Zeng X."/>
            <person name="Gao L."/>
            <person name="Bartlett D.H."/>
            <person name="Yu J."/>
            <person name="Hu S."/>
            <person name="Xiao X."/>
        </authorList>
    </citation>
    <scope>NUCLEOTIDE SEQUENCE [LARGE SCALE GENOMIC DNA]</scope>
    <source>
        <strain evidence="2">WP3 / JCM 13877</strain>
    </source>
</reference>
<accession>B8CHE3</accession>
<dbReference type="HOGENOM" id="CLU_3375956_0_0_6"/>
<gene>
    <name evidence="1" type="ordered locus">swp_0226</name>
</gene>
<name>B8CHE3_SHEPW</name>
<dbReference type="Proteomes" id="UP000000753">
    <property type="component" value="Chromosome"/>
</dbReference>
<organism evidence="1 2">
    <name type="scientific">Shewanella piezotolerans (strain WP3 / JCM 13877)</name>
    <dbReference type="NCBI Taxonomy" id="225849"/>
    <lineage>
        <taxon>Bacteria</taxon>
        <taxon>Pseudomonadati</taxon>
        <taxon>Pseudomonadota</taxon>
        <taxon>Gammaproteobacteria</taxon>
        <taxon>Alteromonadales</taxon>
        <taxon>Shewanellaceae</taxon>
        <taxon>Shewanella</taxon>
    </lineage>
</organism>
<dbReference type="AlphaFoldDB" id="B8CHE3"/>
<dbReference type="KEGG" id="swp:swp_0226"/>
<protein>
    <submittedName>
        <fullName evidence="1">Uncharacterized protein</fullName>
    </submittedName>
</protein>
<dbReference type="EMBL" id="CP000472">
    <property type="protein sequence ID" value="ACJ27069.1"/>
    <property type="molecule type" value="Genomic_DNA"/>
</dbReference>
<sequence length="34" mass="3977">MSFFMVASVLLNTRFTPRLLLYECEVKLSLLLDL</sequence>